<accession>A0A7T0H1T1</accession>
<reference evidence="1" key="1">
    <citation type="submission" date="2020-09" db="EMBL/GenBank/DDBJ databases">
        <title>First Report of a novel Colistin-Resistant species of Enterobacter cloacae complex Producing MCR-5 isolated from hospital sewage water.</title>
        <authorList>
            <person name="Zhou K."/>
        </authorList>
    </citation>
    <scope>NUCLEOTIDE SEQUENCE [LARGE SCALE GENOMIC DNA]</scope>
    <source>
        <strain evidence="1">HSW1412</strain>
    </source>
</reference>
<organism evidence="1">
    <name type="scientific">Enterobacter mori</name>
    <dbReference type="NCBI Taxonomy" id="539813"/>
    <lineage>
        <taxon>Bacteria</taxon>
        <taxon>Pseudomonadati</taxon>
        <taxon>Pseudomonadota</taxon>
        <taxon>Gammaproteobacteria</taxon>
        <taxon>Enterobacterales</taxon>
        <taxon>Enterobacteriaceae</taxon>
        <taxon>Enterobacter</taxon>
    </lineage>
</organism>
<evidence type="ECO:0000313" key="1">
    <source>
        <dbReference type="EMBL" id="QPK01882.1"/>
    </source>
</evidence>
<dbReference type="EMBL" id="CP061801">
    <property type="protein sequence ID" value="QPK01882.1"/>
    <property type="molecule type" value="Genomic_DNA"/>
</dbReference>
<proteinExistence type="predicted"/>
<sequence length="288" mass="31986">MTAQQVTEIAIAYGGEAYEDNEIDAKILGEALTSLSSLIENAEKILHGEQADPQINIKATREGSFTLLVSVLGNLSTLEVLGFSGAVAAGAGSLMGILDWLRGRKPEEIIINDATNTATLVVDGESIDCSKDLEKLVTSPIIRKEIDRLVYRPLLTEQSSHFRIESGEHEVVRIQQETAEVYKAPRKLTNEQRLEEELQMNVKFSKLSFNSPNGWKMILPNNDEVGVKMADEAFLARVNSNQATFTKDDLFVVNIKKTTQEIGGQFGNPKYTILRVVRHRAAEDRRQV</sequence>
<name>A0A7T0H1T1_9ENTR</name>
<dbReference type="AlphaFoldDB" id="A0A7T0H1T1"/>
<gene>
    <name evidence="1" type="ORF">IDM36_07150</name>
</gene>
<dbReference type="RefSeq" id="WP_108415942.1">
    <property type="nucleotide sequence ID" value="NZ_PYBR01000001.1"/>
</dbReference>
<protein>
    <submittedName>
        <fullName evidence="1">Uncharacterized protein</fullName>
    </submittedName>
</protein>